<evidence type="ECO:0000313" key="2">
    <source>
        <dbReference type="Proteomes" id="UP000663881"/>
    </source>
</evidence>
<organism evidence="1 2">
    <name type="scientific">Adineta steineri</name>
    <dbReference type="NCBI Taxonomy" id="433720"/>
    <lineage>
        <taxon>Eukaryota</taxon>
        <taxon>Metazoa</taxon>
        <taxon>Spiralia</taxon>
        <taxon>Gnathifera</taxon>
        <taxon>Rotifera</taxon>
        <taxon>Eurotatoria</taxon>
        <taxon>Bdelloidea</taxon>
        <taxon>Adinetida</taxon>
        <taxon>Adinetidae</taxon>
        <taxon>Adineta</taxon>
    </lineage>
</organism>
<name>A0A820L559_9BILA</name>
<sequence length="57" mass="6383">MTKISRLILEAIAITQEEVITVEEDTMVEEDTTTKVDIKTILQEGQDVGYATKKIIS</sequence>
<feature type="non-terminal residue" evidence="1">
    <location>
        <position position="57"/>
    </location>
</feature>
<accession>A0A820L559</accession>
<dbReference type="AlphaFoldDB" id="A0A820L559"/>
<dbReference type="Proteomes" id="UP000663881">
    <property type="component" value="Unassembled WGS sequence"/>
</dbReference>
<dbReference type="EMBL" id="CAJOAY010022000">
    <property type="protein sequence ID" value="CAF4353223.1"/>
    <property type="molecule type" value="Genomic_DNA"/>
</dbReference>
<gene>
    <name evidence="1" type="ORF">OKA104_LOCUS48919</name>
</gene>
<proteinExistence type="predicted"/>
<protein>
    <submittedName>
        <fullName evidence="1">Uncharacterized protein</fullName>
    </submittedName>
</protein>
<comment type="caution">
    <text evidence="1">The sequence shown here is derived from an EMBL/GenBank/DDBJ whole genome shotgun (WGS) entry which is preliminary data.</text>
</comment>
<evidence type="ECO:0000313" key="1">
    <source>
        <dbReference type="EMBL" id="CAF4353223.1"/>
    </source>
</evidence>
<reference evidence="1" key="1">
    <citation type="submission" date="2021-02" db="EMBL/GenBank/DDBJ databases">
        <authorList>
            <person name="Nowell W R."/>
        </authorList>
    </citation>
    <scope>NUCLEOTIDE SEQUENCE</scope>
</reference>